<organism evidence="2 3">
    <name type="scientific">Rhynchospora pubera</name>
    <dbReference type="NCBI Taxonomy" id="906938"/>
    <lineage>
        <taxon>Eukaryota</taxon>
        <taxon>Viridiplantae</taxon>
        <taxon>Streptophyta</taxon>
        <taxon>Embryophyta</taxon>
        <taxon>Tracheophyta</taxon>
        <taxon>Spermatophyta</taxon>
        <taxon>Magnoliopsida</taxon>
        <taxon>Liliopsida</taxon>
        <taxon>Poales</taxon>
        <taxon>Cyperaceae</taxon>
        <taxon>Cyperoideae</taxon>
        <taxon>Rhynchosporeae</taxon>
        <taxon>Rhynchospora</taxon>
    </lineage>
</organism>
<keyword evidence="1" id="KW-0472">Membrane</keyword>
<comment type="caution">
    <text evidence="2">The sequence shown here is derived from an EMBL/GenBank/DDBJ whole genome shotgun (WGS) entry which is preliminary data.</text>
</comment>
<dbReference type="EMBL" id="JAMFTS010000002">
    <property type="protein sequence ID" value="KAJ4790614.1"/>
    <property type="molecule type" value="Genomic_DNA"/>
</dbReference>
<dbReference type="GO" id="GO:0005886">
    <property type="term" value="C:plasma membrane"/>
    <property type="evidence" value="ECO:0007669"/>
    <property type="project" value="TreeGrafter"/>
</dbReference>
<keyword evidence="3" id="KW-1185">Reference proteome</keyword>
<sequence>MTWVESAPASQDASWRTLEDNDMLQSGFGPGLSWGSNYLPLGDSKEDEGLQHPILEMKAKEIGCILIFFSLVMLVFKLEKEEEKGKNTSHSYFSFTNLNQLKGFESKPSFMAGLRLSKTTIALLLLIVCHVGPSMAVLFSQLPKTLIVTATTKSGDVLHAGEDKFTVTWALNTSLPAGADANYKTVKVLLCYAPVSQHDRKWRKSNNDLKKDKTCQFTAVKQDYSATGKHEYTVARDIPTASYFVRAYALDASDTKVAFGQTTDANKTSNIFDIVGITGRTTGIFVSAIVFSAFSGVALAFFYVVENKKKK</sequence>
<dbReference type="Pfam" id="PF16974">
    <property type="entry name" value="NAR2"/>
    <property type="match status" value="1"/>
</dbReference>
<evidence type="ECO:0000313" key="3">
    <source>
        <dbReference type="Proteomes" id="UP001140206"/>
    </source>
</evidence>
<keyword evidence="1" id="KW-0812">Transmembrane</keyword>
<protein>
    <submittedName>
        <fullName evidence="2">High-affinity nitrate transporter-activating protein 2.1</fullName>
    </submittedName>
</protein>
<proteinExistence type="predicted"/>
<reference evidence="2" key="1">
    <citation type="submission" date="2022-08" db="EMBL/GenBank/DDBJ databases">
        <authorList>
            <person name="Marques A."/>
        </authorList>
    </citation>
    <scope>NUCLEOTIDE SEQUENCE</scope>
    <source>
        <strain evidence="2">RhyPub2mFocal</strain>
        <tissue evidence="2">Leaves</tissue>
    </source>
</reference>
<dbReference type="Proteomes" id="UP001140206">
    <property type="component" value="Chromosome 2"/>
</dbReference>
<gene>
    <name evidence="2" type="ORF">LUZ62_041860</name>
</gene>
<dbReference type="InterPro" id="IPR016605">
    <property type="entry name" value="Transptr_NO3_Nar2"/>
</dbReference>
<dbReference type="AlphaFoldDB" id="A0AAV8FG59"/>
<dbReference type="GO" id="GO:0015112">
    <property type="term" value="F:nitrate transmembrane transporter activity"/>
    <property type="evidence" value="ECO:0007669"/>
    <property type="project" value="TreeGrafter"/>
</dbReference>
<keyword evidence="1" id="KW-1133">Transmembrane helix</keyword>
<dbReference type="PANTHER" id="PTHR34806">
    <property type="entry name" value="HIGH-AFFINITY NITRATE TRANSPORTER 3.2"/>
    <property type="match status" value="1"/>
</dbReference>
<evidence type="ECO:0000256" key="1">
    <source>
        <dbReference type="SAM" id="Phobius"/>
    </source>
</evidence>
<evidence type="ECO:0000313" key="2">
    <source>
        <dbReference type="EMBL" id="KAJ4790614.1"/>
    </source>
</evidence>
<feature type="transmembrane region" description="Helical" evidence="1">
    <location>
        <begin position="284"/>
        <end position="305"/>
    </location>
</feature>
<name>A0AAV8FG59_9POAL</name>
<accession>A0AAV8FG59</accession>
<dbReference type="GO" id="GO:0010167">
    <property type="term" value="P:response to nitrate"/>
    <property type="evidence" value="ECO:0007669"/>
    <property type="project" value="InterPro"/>
</dbReference>
<dbReference type="PANTHER" id="PTHR34806:SF1">
    <property type="entry name" value="HIGH-AFFINITY NITRATE TRANSPORTER 3.1"/>
    <property type="match status" value="1"/>
</dbReference>